<evidence type="ECO:0000313" key="2">
    <source>
        <dbReference type="EMBL" id="GGP57650.1"/>
    </source>
</evidence>
<accession>A0A918AML1</accession>
<reference evidence="2" key="1">
    <citation type="journal article" date="2014" name="Int. J. Syst. Evol. Microbiol.">
        <title>Complete genome sequence of Corynebacterium casei LMG S-19264T (=DSM 44701T), isolated from a smear-ripened cheese.</title>
        <authorList>
            <consortium name="US DOE Joint Genome Institute (JGI-PGF)"/>
            <person name="Walter F."/>
            <person name="Albersmeier A."/>
            <person name="Kalinowski J."/>
            <person name="Ruckert C."/>
        </authorList>
    </citation>
    <scope>NUCLEOTIDE SEQUENCE</scope>
    <source>
        <strain evidence="2">JCM 3313</strain>
    </source>
</reference>
<evidence type="ECO:0000256" key="1">
    <source>
        <dbReference type="SAM" id="SignalP"/>
    </source>
</evidence>
<evidence type="ECO:0000313" key="3">
    <source>
        <dbReference type="Proteomes" id="UP000639606"/>
    </source>
</evidence>
<dbReference type="InterPro" id="IPR028994">
    <property type="entry name" value="Integrin_alpha_N"/>
</dbReference>
<dbReference type="AlphaFoldDB" id="A0A918AML1"/>
<sequence>MKKFRVPLLVLLAAASALLGTAPASATAQPAATGADVNGDGVEDQVVLQRVEDEPENQELVVTVNGERLVAKLPVDPHVGVRPPRVVDLDDNGSHEIAVVEQASGDVLAFSVWGLFDGLRAVSLADGTKLYAFEGGGASALNGYGCAQGPGGREFVTAGGWLRDWNEPRVYEGDRTTYAVRDGIATRLSTTPVVGEPGVPGYRVDPAACD</sequence>
<dbReference type="EMBL" id="BMRG01000005">
    <property type="protein sequence ID" value="GGP57650.1"/>
    <property type="molecule type" value="Genomic_DNA"/>
</dbReference>
<feature type="signal peptide" evidence="1">
    <location>
        <begin position="1"/>
        <end position="26"/>
    </location>
</feature>
<organism evidence="2 3">
    <name type="scientific">Saccharothrix coeruleofusca</name>
    <dbReference type="NCBI Taxonomy" id="33919"/>
    <lineage>
        <taxon>Bacteria</taxon>
        <taxon>Bacillati</taxon>
        <taxon>Actinomycetota</taxon>
        <taxon>Actinomycetes</taxon>
        <taxon>Pseudonocardiales</taxon>
        <taxon>Pseudonocardiaceae</taxon>
        <taxon>Saccharothrix</taxon>
    </lineage>
</organism>
<gene>
    <name evidence="2" type="ORF">GCM10010185_32570</name>
</gene>
<protein>
    <recommendedName>
        <fullName evidence="4">VCBS repeat protein</fullName>
    </recommendedName>
</protein>
<keyword evidence="3" id="KW-1185">Reference proteome</keyword>
<dbReference type="Proteomes" id="UP000639606">
    <property type="component" value="Unassembled WGS sequence"/>
</dbReference>
<proteinExistence type="predicted"/>
<feature type="chain" id="PRO_5038115298" description="VCBS repeat protein" evidence="1">
    <location>
        <begin position="27"/>
        <end position="210"/>
    </location>
</feature>
<comment type="caution">
    <text evidence="2">The sequence shown here is derived from an EMBL/GenBank/DDBJ whole genome shotgun (WGS) entry which is preliminary data.</text>
</comment>
<dbReference type="SUPFAM" id="SSF69318">
    <property type="entry name" value="Integrin alpha N-terminal domain"/>
    <property type="match status" value="1"/>
</dbReference>
<keyword evidence="1" id="KW-0732">Signal</keyword>
<name>A0A918AML1_9PSEU</name>
<reference evidence="2" key="2">
    <citation type="submission" date="2020-09" db="EMBL/GenBank/DDBJ databases">
        <authorList>
            <person name="Sun Q."/>
            <person name="Ohkuma M."/>
        </authorList>
    </citation>
    <scope>NUCLEOTIDE SEQUENCE</scope>
    <source>
        <strain evidence="2">JCM 3313</strain>
    </source>
</reference>
<evidence type="ECO:0008006" key="4">
    <source>
        <dbReference type="Google" id="ProtNLM"/>
    </source>
</evidence>